<gene>
    <name evidence="2" type="ORF">C4B63_112g17</name>
</gene>
<dbReference type="VEuPathDB" id="TriTrypDB:TcG_06859"/>
<evidence type="ECO:0000256" key="1">
    <source>
        <dbReference type="SAM" id="MobiDB-lite"/>
    </source>
</evidence>
<dbReference type="VEuPathDB" id="TriTrypDB:Tc_MARK_580"/>
<dbReference type="VEuPathDB" id="TriTrypDB:TCSYLVIO_001734"/>
<evidence type="ECO:0000313" key="3">
    <source>
        <dbReference type="Proteomes" id="UP000246121"/>
    </source>
</evidence>
<dbReference type="OrthoDB" id="277129at2759"/>
<sequence length="505" mass="54938">MRRVAGRRVSVCSIGSFTSRFFGDTVDTPEGIRDAIAAYERRQREAELAVDSRSVVFACTASADHRARIAAAEAFDVAAAALPRPPNFCFMSLSLDYEAMIDAPEVVWFNLCKANDVTTSSAKPQQLHMIGGATRYQRPGGGYIQVLLGCIPDLQSDVFTFDAIPEEDDLQDAKRPPPAICFAFLDNKLALQYERVLSGRLQLLGDRFGGSPVVGGIFPPYQKGSNSKQTKASKKNRDVDEGDDCEKKIDSPLSEMGDSIFFLNDRVYTGSAACMILRSAMIKGHHVEVVPSISTERAKVTSVSSSDGVFSIMTLNERRATDVIRDVYCSRELQGKTSKVFLGIQHEGVCIPFSFVGYPDNGTLQFSLPEGVEVHSGDTVELLVDDVELDSEASAALLIGMQKNISITHVLKDITVAREARKNIVASSVAGFHFSHGGMNVAARPEVKMTLGNSTTIFAPSVLQRCMGKYCPTSGFFSPGQVFTLGKFTGVYTRSSSYSFLEGLK</sequence>
<dbReference type="VEuPathDB" id="TriTrypDB:TcBrA4_0089130"/>
<dbReference type="VEuPathDB" id="TriTrypDB:C4B63_112g17"/>
<reference evidence="2 3" key="1">
    <citation type="journal article" date="2018" name="Microb. Genom.">
        <title>Expanding an expanded genome: long-read sequencing of Trypanosoma cruzi.</title>
        <authorList>
            <person name="Berna L."/>
            <person name="Rodriguez M."/>
            <person name="Chiribao M.L."/>
            <person name="Parodi-Talice A."/>
            <person name="Pita S."/>
            <person name="Rijo G."/>
            <person name="Alvarez-Valin F."/>
            <person name="Robello C."/>
        </authorList>
    </citation>
    <scope>NUCLEOTIDE SEQUENCE [LARGE SCALE GENOMIC DNA]</scope>
    <source>
        <strain evidence="2 3">Dm28c</strain>
    </source>
</reference>
<dbReference type="VEuPathDB" id="TriTrypDB:ECC02_002833"/>
<feature type="region of interest" description="Disordered" evidence="1">
    <location>
        <begin position="219"/>
        <end position="245"/>
    </location>
</feature>
<dbReference type="VEuPathDB" id="TriTrypDB:TcCLB.506779.20"/>
<proteinExistence type="predicted"/>
<dbReference type="VEuPathDB" id="TriTrypDB:TCDM_08594"/>
<dbReference type="EMBL" id="PRFA01000112">
    <property type="protein sequence ID" value="PWU86720.1"/>
    <property type="molecule type" value="Genomic_DNA"/>
</dbReference>
<feature type="compositionally biased region" description="Basic and acidic residues" evidence="1">
    <location>
        <begin position="235"/>
        <end position="245"/>
    </location>
</feature>
<dbReference type="VEuPathDB" id="TriTrypDB:BCY84_12876"/>
<evidence type="ECO:0000313" key="2">
    <source>
        <dbReference type="EMBL" id="PWU86720.1"/>
    </source>
</evidence>
<dbReference type="Proteomes" id="UP000246121">
    <property type="component" value="Unassembled WGS sequence"/>
</dbReference>
<dbReference type="VEuPathDB" id="TriTrypDB:TcYC6_0044570"/>
<dbReference type="VEuPathDB" id="TriTrypDB:TCDM_08595"/>
<dbReference type="VEuPathDB" id="TriTrypDB:C3747_198g47"/>
<name>A0A2V2URM7_TRYCR</name>
<organism evidence="2 3">
    <name type="scientific">Trypanosoma cruzi</name>
    <dbReference type="NCBI Taxonomy" id="5693"/>
    <lineage>
        <taxon>Eukaryota</taxon>
        <taxon>Discoba</taxon>
        <taxon>Euglenozoa</taxon>
        <taxon>Kinetoplastea</taxon>
        <taxon>Metakinetoplastina</taxon>
        <taxon>Trypanosomatida</taxon>
        <taxon>Trypanosomatidae</taxon>
        <taxon>Trypanosoma</taxon>
        <taxon>Schizotrypanum</taxon>
    </lineage>
</organism>
<accession>A0A2V2URM7</accession>
<evidence type="ECO:0008006" key="4">
    <source>
        <dbReference type="Google" id="ProtNLM"/>
    </source>
</evidence>
<comment type="caution">
    <text evidence="2">The sequence shown here is derived from an EMBL/GenBank/DDBJ whole genome shotgun (WGS) entry which is preliminary data.</text>
</comment>
<dbReference type="VEuPathDB" id="TriTrypDB:TcCL_ESM01244"/>
<dbReference type="AlphaFoldDB" id="A0A2V2URM7"/>
<protein>
    <recommendedName>
        <fullName evidence="4">FIST domain-containing protein</fullName>
    </recommendedName>
</protein>